<keyword evidence="4" id="KW-1185">Reference proteome</keyword>
<evidence type="ECO:0000259" key="2">
    <source>
        <dbReference type="PROSITE" id="PS50994"/>
    </source>
</evidence>
<dbReference type="InterPro" id="IPR052160">
    <property type="entry name" value="Gypsy_RT_Integrase-like"/>
</dbReference>
<evidence type="ECO:0000313" key="3">
    <source>
        <dbReference type="EMBL" id="KAL3726764.1"/>
    </source>
</evidence>
<accession>A0ABD3JK53</accession>
<dbReference type="PROSITE" id="PS50994">
    <property type="entry name" value="INTEGRASE"/>
    <property type="match status" value="1"/>
</dbReference>
<dbReference type="PANTHER" id="PTHR47266">
    <property type="entry name" value="ENDONUCLEASE-RELATED"/>
    <property type="match status" value="1"/>
</dbReference>
<name>A0ABD3JK53_EUCGL</name>
<feature type="domain" description="Integrase catalytic" evidence="2">
    <location>
        <begin position="1"/>
        <end position="68"/>
    </location>
</feature>
<dbReference type="InterPro" id="IPR012337">
    <property type="entry name" value="RNaseH-like_sf"/>
</dbReference>
<organism evidence="3 4">
    <name type="scientific">Eucalyptus globulus</name>
    <name type="common">Tasmanian blue gum</name>
    <dbReference type="NCBI Taxonomy" id="34317"/>
    <lineage>
        <taxon>Eukaryota</taxon>
        <taxon>Viridiplantae</taxon>
        <taxon>Streptophyta</taxon>
        <taxon>Embryophyta</taxon>
        <taxon>Tracheophyta</taxon>
        <taxon>Spermatophyta</taxon>
        <taxon>Magnoliopsida</taxon>
        <taxon>eudicotyledons</taxon>
        <taxon>Gunneridae</taxon>
        <taxon>Pentapetalae</taxon>
        <taxon>rosids</taxon>
        <taxon>malvids</taxon>
        <taxon>Myrtales</taxon>
        <taxon>Myrtaceae</taxon>
        <taxon>Myrtoideae</taxon>
        <taxon>Eucalypteae</taxon>
        <taxon>Eucalyptus</taxon>
    </lineage>
</organism>
<proteinExistence type="predicted"/>
<dbReference type="InterPro" id="IPR036397">
    <property type="entry name" value="RNaseH_sf"/>
</dbReference>
<comment type="caution">
    <text evidence="3">The sequence shown here is derived from an EMBL/GenBank/DDBJ whole genome shotgun (WGS) entry which is preliminary data.</text>
</comment>
<evidence type="ECO:0000256" key="1">
    <source>
        <dbReference type="SAM" id="MobiDB-lite"/>
    </source>
</evidence>
<dbReference type="InterPro" id="IPR001584">
    <property type="entry name" value="Integrase_cat-core"/>
</dbReference>
<reference evidence="3 4" key="1">
    <citation type="submission" date="2024-11" db="EMBL/GenBank/DDBJ databases">
        <title>Chromosome-level genome assembly of Eucalyptus globulus Labill. provides insights into its genome evolution.</title>
        <authorList>
            <person name="Li X."/>
        </authorList>
    </citation>
    <scope>NUCLEOTIDE SEQUENCE [LARGE SCALE GENOMIC DNA]</scope>
    <source>
        <strain evidence="3">CL2024</strain>
        <tissue evidence="3">Fresh tender leaves</tissue>
    </source>
</reference>
<dbReference type="Gene3D" id="3.30.420.10">
    <property type="entry name" value="Ribonuclease H-like superfamily/Ribonuclease H"/>
    <property type="match status" value="1"/>
</dbReference>
<dbReference type="EMBL" id="JBJKBG010000008">
    <property type="protein sequence ID" value="KAL3726764.1"/>
    <property type="molecule type" value="Genomic_DNA"/>
</dbReference>
<feature type="non-terminal residue" evidence="3">
    <location>
        <position position="102"/>
    </location>
</feature>
<dbReference type="Proteomes" id="UP001634007">
    <property type="component" value="Unassembled WGS sequence"/>
</dbReference>
<sequence length="102" mass="11396">MNMSTSLHPQTDGQTERVNALLEIYLRHYVSTTQVDWAKLIDVAQFSYNLQRSESTGQSPFEVAIGRQPNTPSTIASGYRGSSPPAYKFAKNMQEEADLARV</sequence>
<dbReference type="SUPFAM" id="SSF53098">
    <property type="entry name" value="Ribonuclease H-like"/>
    <property type="match status" value="1"/>
</dbReference>
<gene>
    <name evidence="3" type="ORF">ACJRO7_031632</name>
</gene>
<protein>
    <recommendedName>
        <fullName evidence="2">Integrase catalytic domain-containing protein</fullName>
    </recommendedName>
</protein>
<dbReference type="AlphaFoldDB" id="A0ABD3JK53"/>
<feature type="region of interest" description="Disordered" evidence="1">
    <location>
        <begin position="57"/>
        <end position="82"/>
    </location>
</feature>
<evidence type="ECO:0000313" key="4">
    <source>
        <dbReference type="Proteomes" id="UP001634007"/>
    </source>
</evidence>